<evidence type="ECO:0000256" key="8">
    <source>
        <dbReference type="HAMAP-Rule" id="MF_03147"/>
    </source>
</evidence>
<dbReference type="HAMAP" id="MF_00121">
    <property type="entry name" value="GatB"/>
    <property type="match status" value="1"/>
</dbReference>
<dbReference type="InterPro" id="IPR018027">
    <property type="entry name" value="Asn/Gln_amidotransferase"/>
</dbReference>
<evidence type="ECO:0000256" key="3">
    <source>
        <dbReference type="ARBA" id="ARBA00022741"/>
    </source>
</evidence>
<dbReference type="Pfam" id="PF02637">
    <property type="entry name" value="GatB_Yqey"/>
    <property type="match status" value="1"/>
</dbReference>
<dbReference type="Pfam" id="PF02934">
    <property type="entry name" value="GatB_N"/>
    <property type="match status" value="1"/>
</dbReference>
<dbReference type="InterPro" id="IPR017958">
    <property type="entry name" value="Gln-tRNA_amidoTrfase_suB_CS"/>
</dbReference>
<protein>
    <recommendedName>
        <fullName evidence="8">Glutamyl-tRNA(Gln) amidotransferase subunit B, mitochondrial</fullName>
        <shortName evidence="8">Glu-AdT subunit B</shortName>
        <ecNumber evidence="8">6.3.5.-</ecNumber>
    </recommendedName>
</protein>
<dbReference type="PANTHER" id="PTHR11659:SF0">
    <property type="entry name" value="GLUTAMYL-TRNA(GLN) AMIDOTRANSFERASE SUBUNIT B, MITOCHONDRIAL"/>
    <property type="match status" value="1"/>
</dbReference>
<dbReference type="SUPFAM" id="SSF55931">
    <property type="entry name" value="Glutamine synthetase/guanido kinase"/>
    <property type="match status" value="1"/>
</dbReference>
<dbReference type="GO" id="GO:0050567">
    <property type="term" value="F:glutaminyl-tRNA synthase (glutamine-hydrolyzing) activity"/>
    <property type="evidence" value="ECO:0007669"/>
    <property type="project" value="UniProtKB-UniRule"/>
</dbReference>
<evidence type="ECO:0000313" key="11">
    <source>
        <dbReference type="Proteomes" id="UP000019375"/>
    </source>
</evidence>
<sequence>MWRAKRLYHVSVPPISQFKPLPQFKLKCGLEIHTQLNTKNKLFSRSVNDPFRSADTPNLHTTFFDLALPGTQPLLNYEAILYAAKLALSLESNVNLNSQFDRKHYFYGDQPLGYQITQHFSPFASGGQLSLLQDIDDIDEKVKDIRITQLQIEQDTGKSLYRKCDLVTLIDLNRSNVPLVELVTEPDFENLKQIKAFLKKYQNLVRHLGVSTGDLESGAMRVDVNLSINDHARVELKNLPNTSSIMNAIKYEYQRQITIMRNGKAEEMLSKAETRGWTGSSTVKLRNKETTIDYRYMPDPELPRVALSPDVITNIQKTMPPLPDEVLQGFVSAPYFLSLKDAKILCLSSNGQGEIYNHAELQNYYVETFKFFVDGIKSRAAKMRSQTSKLPTNWIIHELLGDLNKLQLPLSKLAAYLTPRVFADFLMLIHDAKISSSSGKLLLFHILKNFQESNYDISKPVDFDSLIDEYDMRLIKHIDSSELKQICRDIIGGLNNEKLINDLVSGKKRNSIKYLVGQGMKLSQGRIQAQQFEKTFKEILNVKW</sequence>
<dbReference type="AlphaFoldDB" id="A0A8J2X9M4"/>
<dbReference type="InterPro" id="IPR017959">
    <property type="entry name" value="Asn/Gln-tRNA_amidoTrfase_suB/E"/>
</dbReference>
<comment type="similarity">
    <text evidence="1 8">Belongs to the GatB/GatE family. GatB subfamily.</text>
</comment>
<keyword evidence="2 8" id="KW-0436">Ligase</keyword>
<proteinExistence type="inferred from homology"/>
<dbReference type="InterPro" id="IPR023168">
    <property type="entry name" value="GatB_Yqey_C_2"/>
</dbReference>
<accession>A0A8J2X9M4</accession>
<dbReference type="EC" id="6.3.5.-" evidence="8"/>
<dbReference type="Gene3D" id="1.10.10.410">
    <property type="match status" value="1"/>
</dbReference>
<evidence type="ECO:0000259" key="9">
    <source>
        <dbReference type="SMART" id="SM00845"/>
    </source>
</evidence>
<keyword evidence="5 8" id="KW-0648">Protein biosynthesis</keyword>
<evidence type="ECO:0000313" key="10">
    <source>
        <dbReference type="EMBL" id="CDF90775.1"/>
    </source>
</evidence>
<organism evidence="10 11">
    <name type="scientific">Zygosaccharomyces bailii (strain CLIB 213 / ATCC 58445 / CBS 680 / BCRC 21525 / NBRC 1098 / NCYC 1416 / NRRL Y-2227)</name>
    <dbReference type="NCBI Taxonomy" id="1333698"/>
    <lineage>
        <taxon>Eukaryota</taxon>
        <taxon>Fungi</taxon>
        <taxon>Dikarya</taxon>
        <taxon>Ascomycota</taxon>
        <taxon>Saccharomycotina</taxon>
        <taxon>Saccharomycetes</taxon>
        <taxon>Saccharomycetales</taxon>
        <taxon>Saccharomycetaceae</taxon>
        <taxon>Zygosaccharomyces</taxon>
    </lineage>
</organism>
<dbReference type="PROSITE" id="PS01234">
    <property type="entry name" value="GATB"/>
    <property type="match status" value="1"/>
</dbReference>
<dbReference type="SUPFAM" id="SSF89095">
    <property type="entry name" value="GatB/YqeY motif"/>
    <property type="match status" value="1"/>
</dbReference>
<dbReference type="Proteomes" id="UP000019375">
    <property type="component" value="Unassembled WGS sequence"/>
</dbReference>
<evidence type="ECO:0000256" key="4">
    <source>
        <dbReference type="ARBA" id="ARBA00022840"/>
    </source>
</evidence>
<reference evidence="11" key="1">
    <citation type="journal article" date="2013" name="Genome Announc.">
        <title>Genome sequence of the food spoilage yeast Zygosaccharomyces bailii CLIB 213(T).</title>
        <authorList>
            <person name="Galeote V."/>
            <person name="Bigey F."/>
            <person name="Devillers H."/>
            <person name="Neuveglise C."/>
            <person name="Dequin S."/>
        </authorList>
    </citation>
    <scope>NUCLEOTIDE SEQUENCE [LARGE SCALE GENOMIC DNA]</scope>
    <source>
        <strain evidence="11">CLIB 213 / ATCC 58445 / CBS 680 / CCRC 21525 / NBRC 1098 / NCYC 1416 / NRRL Y-2227</strain>
    </source>
</reference>
<dbReference type="InterPro" id="IPR014746">
    <property type="entry name" value="Gln_synth/guanido_kin_cat_dom"/>
</dbReference>
<keyword evidence="4 8" id="KW-0067">ATP-binding</keyword>
<dbReference type="InterPro" id="IPR003789">
    <property type="entry name" value="Asn/Gln_tRNA_amidoTrase-B-like"/>
</dbReference>
<dbReference type="PANTHER" id="PTHR11659">
    <property type="entry name" value="GLUTAMYL-TRNA GLN AMIDOTRANSFERASE SUBUNIT B MITOCHONDRIAL AND PROKARYOTIC PET112-RELATED"/>
    <property type="match status" value="1"/>
</dbReference>
<dbReference type="InterPro" id="IPR006075">
    <property type="entry name" value="Asn/Gln-tRNA_Trfase_suB/E_cat"/>
</dbReference>
<dbReference type="NCBIfam" id="NF004012">
    <property type="entry name" value="PRK05477.1-2"/>
    <property type="match status" value="1"/>
</dbReference>
<comment type="catalytic activity">
    <reaction evidence="7 8">
        <text>L-glutamyl-tRNA(Gln) + L-glutamine + ATP + H2O = L-glutaminyl-tRNA(Gln) + L-glutamate + ADP + phosphate + H(+)</text>
        <dbReference type="Rhea" id="RHEA:17521"/>
        <dbReference type="Rhea" id="RHEA-COMP:9681"/>
        <dbReference type="Rhea" id="RHEA-COMP:9684"/>
        <dbReference type="ChEBI" id="CHEBI:15377"/>
        <dbReference type="ChEBI" id="CHEBI:15378"/>
        <dbReference type="ChEBI" id="CHEBI:29985"/>
        <dbReference type="ChEBI" id="CHEBI:30616"/>
        <dbReference type="ChEBI" id="CHEBI:43474"/>
        <dbReference type="ChEBI" id="CHEBI:58359"/>
        <dbReference type="ChEBI" id="CHEBI:78520"/>
        <dbReference type="ChEBI" id="CHEBI:78521"/>
        <dbReference type="ChEBI" id="CHEBI:456216"/>
    </reaction>
</comment>
<name>A0A8J2X9M4_ZYGB2</name>
<gene>
    <name evidence="8" type="primary">PET112</name>
    <name evidence="10" type="ORF">BN860_02718g</name>
</gene>
<keyword evidence="3 8" id="KW-0547">Nucleotide-binding</keyword>
<dbReference type="GO" id="GO:0005739">
    <property type="term" value="C:mitochondrion"/>
    <property type="evidence" value="ECO:0007669"/>
    <property type="project" value="UniProtKB-SubCell"/>
</dbReference>
<dbReference type="SMART" id="SM00845">
    <property type="entry name" value="GatB_Yqey"/>
    <property type="match status" value="1"/>
</dbReference>
<dbReference type="GO" id="GO:0032543">
    <property type="term" value="P:mitochondrial translation"/>
    <property type="evidence" value="ECO:0007669"/>
    <property type="project" value="UniProtKB-UniRule"/>
</dbReference>
<dbReference type="GO" id="GO:0030956">
    <property type="term" value="C:glutamyl-tRNA(Gln) amidotransferase complex"/>
    <property type="evidence" value="ECO:0007669"/>
    <property type="project" value="UniProtKB-UniRule"/>
</dbReference>
<keyword evidence="11" id="KW-1185">Reference proteome</keyword>
<dbReference type="InterPro" id="IPR004413">
    <property type="entry name" value="GatB"/>
</dbReference>
<comment type="subunit">
    <text evidence="8">Subunit of the heterotrimeric GatFAB amidotransferase (AdT) complex, composed of A, B and F subunits.</text>
</comment>
<dbReference type="GO" id="GO:0005524">
    <property type="term" value="F:ATP binding"/>
    <property type="evidence" value="ECO:0007669"/>
    <property type="project" value="UniProtKB-KW"/>
</dbReference>
<dbReference type="NCBIfam" id="TIGR00133">
    <property type="entry name" value="gatB"/>
    <property type="match status" value="1"/>
</dbReference>
<dbReference type="GO" id="GO:0070681">
    <property type="term" value="P:glutaminyl-tRNAGln biosynthesis via transamidation"/>
    <property type="evidence" value="ECO:0007669"/>
    <property type="project" value="UniProtKB-UniRule"/>
</dbReference>
<comment type="subcellular location">
    <subcellularLocation>
        <location evidence="8">Mitochondrion</location>
    </subcellularLocation>
</comment>
<feature type="domain" description="Asn/Gln amidotransferase" evidence="9">
    <location>
        <begin position="370"/>
        <end position="540"/>
    </location>
</feature>
<dbReference type="OrthoDB" id="1722066at2759"/>
<dbReference type="EMBL" id="HG316461">
    <property type="protein sequence ID" value="CDF90775.1"/>
    <property type="molecule type" value="Genomic_DNA"/>
</dbReference>
<comment type="function">
    <text evidence="8">Allows the formation of correctly charged Gln-tRNA(Gln) through the transamidation of misacylated Glu-tRNA(Gln) in the mitochondria. The reaction takes place in the presence of glutamine and ATP through an activated gamma-phospho-Glu-tRNA(Gln).</text>
</comment>
<evidence type="ECO:0000256" key="6">
    <source>
        <dbReference type="ARBA" id="ARBA00023128"/>
    </source>
</evidence>
<keyword evidence="6 8" id="KW-0496">Mitochondrion</keyword>
<evidence type="ECO:0000256" key="5">
    <source>
        <dbReference type="ARBA" id="ARBA00022917"/>
    </source>
</evidence>
<evidence type="ECO:0000256" key="7">
    <source>
        <dbReference type="ARBA" id="ARBA00047913"/>
    </source>
</evidence>
<evidence type="ECO:0000256" key="1">
    <source>
        <dbReference type="ARBA" id="ARBA00005306"/>
    </source>
</evidence>
<evidence type="ECO:0000256" key="2">
    <source>
        <dbReference type="ARBA" id="ARBA00022598"/>
    </source>
</evidence>